<proteinExistence type="predicted"/>
<keyword evidence="4" id="KW-1185">Reference proteome</keyword>
<dbReference type="InterPro" id="IPR036465">
    <property type="entry name" value="vWFA_dom_sf"/>
</dbReference>
<dbReference type="SUPFAM" id="SSF103190">
    <property type="entry name" value="Sensory domain-like"/>
    <property type="match status" value="1"/>
</dbReference>
<protein>
    <submittedName>
        <fullName evidence="5">VWFA and cache domain-containing protein 1-like</fullName>
    </submittedName>
</protein>
<evidence type="ECO:0000313" key="5">
    <source>
        <dbReference type="RefSeq" id="XP_006824793.1"/>
    </source>
</evidence>
<dbReference type="InterPro" id="IPR029151">
    <property type="entry name" value="Sensor-like_sf"/>
</dbReference>
<keyword evidence="2" id="KW-0472">Membrane</keyword>
<dbReference type="RefSeq" id="XP_006824793.1">
    <property type="nucleotide sequence ID" value="XM_006824730.1"/>
</dbReference>
<dbReference type="CDD" id="cd18773">
    <property type="entry name" value="PDC1_HK_sensor"/>
    <property type="match status" value="1"/>
</dbReference>
<dbReference type="Gene3D" id="3.40.50.410">
    <property type="entry name" value="von Willebrand factor, type A domain"/>
    <property type="match status" value="1"/>
</dbReference>
<dbReference type="Proteomes" id="UP000694865">
    <property type="component" value="Unplaced"/>
</dbReference>
<feature type="domain" description="VWFA" evidence="3">
    <location>
        <begin position="1"/>
        <end position="174"/>
    </location>
</feature>
<feature type="compositionally biased region" description="Basic and acidic residues" evidence="1">
    <location>
        <begin position="843"/>
        <end position="853"/>
    </location>
</feature>
<keyword evidence="2" id="KW-1133">Transmembrane helix</keyword>
<dbReference type="CDD" id="cd12087">
    <property type="entry name" value="TM_EGFR-like"/>
    <property type="match status" value="1"/>
</dbReference>
<name>A0ABM0MXQ2_SACKO</name>
<evidence type="ECO:0000256" key="1">
    <source>
        <dbReference type="SAM" id="MobiDB-lite"/>
    </source>
</evidence>
<dbReference type="PANTHER" id="PTHR10166:SF66">
    <property type="entry name" value="VWFA AND CACHE DOMAIN-CONTAINING PROTEIN CG16868"/>
    <property type="match status" value="1"/>
</dbReference>
<dbReference type="PANTHER" id="PTHR10166">
    <property type="entry name" value="VOLTAGE-DEPENDENT CALCIUM CHANNEL SUBUNIT ALPHA-2/DELTA-RELATED"/>
    <property type="match status" value="1"/>
</dbReference>
<dbReference type="InterPro" id="IPR002035">
    <property type="entry name" value="VWF_A"/>
</dbReference>
<organism evidence="4 5">
    <name type="scientific">Saccoglossus kowalevskii</name>
    <name type="common">Acorn worm</name>
    <dbReference type="NCBI Taxonomy" id="10224"/>
    <lineage>
        <taxon>Eukaryota</taxon>
        <taxon>Metazoa</taxon>
        <taxon>Hemichordata</taxon>
        <taxon>Enteropneusta</taxon>
        <taxon>Harrimaniidae</taxon>
        <taxon>Saccoglossus</taxon>
    </lineage>
</organism>
<evidence type="ECO:0000256" key="2">
    <source>
        <dbReference type="SAM" id="Phobius"/>
    </source>
</evidence>
<dbReference type="SUPFAM" id="SSF53300">
    <property type="entry name" value="vWA-like"/>
    <property type="match status" value="1"/>
</dbReference>
<accession>A0ABM0MXQ2</accession>
<dbReference type="GeneID" id="102808043"/>
<evidence type="ECO:0000259" key="3">
    <source>
        <dbReference type="PROSITE" id="PS50234"/>
    </source>
</evidence>
<dbReference type="Gene3D" id="3.30.450.20">
    <property type="entry name" value="PAS domain"/>
    <property type="match status" value="2"/>
</dbReference>
<evidence type="ECO:0000313" key="4">
    <source>
        <dbReference type="Proteomes" id="UP000694865"/>
    </source>
</evidence>
<dbReference type="CDD" id="cd00198">
    <property type="entry name" value="vWFA"/>
    <property type="match status" value="1"/>
</dbReference>
<feature type="region of interest" description="Disordered" evidence="1">
    <location>
        <begin position="920"/>
        <end position="998"/>
    </location>
</feature>
<gene>
    <name evidence="5" type="primary">LOC102808043</name>
</gene>
<feature type="non-terminal residue" evidence="5">
    <location>
        <position position="1"/>
    </location>
</feature>
<sequence>VGVVTFSDSVLVPPGNDKSSDCYSYQLAAATSPNLNYLRGFVNSIQEYGSTHYSTAFEAAFDLLEASRPQQGEPYRVILFLTDGEPTDDAATEYDRKQMIMKVIQNRNLRMGNEVIIMTYGLGDDVGLDFLQDIALQNGTKYGVVPDTSVGEIRPGRYVHVSDPSMLATVMASYYDYFYNDHNSEDPVFSAPFRSAPGTDLLTTATLPVIYNEELKGVVGVDLSLSDITADLTYMRHGQLSYPFLFNAGSSNTEGRTLIHPLLPPPAVDETSSVFVHITSLEREDAFRNDVYQKAINENVESGNVTYLAKRYLPRGDSTHDGVNTIEVESTVHWTKAQPSPFIIGLSIATNDSHTYLKPKLPSEQSAVKFGPEAFLDPAQYLEIEEQEYIVNSYSNYMNDNTGTAVNHFFKDGIKDTVVGTHVVDDIWVNDVSGIELYTLLRYIGTYDGVFRMYPGVKLKKKYDPTTRPWYIRAKSNKGLTTLSTPYSPGGGPNHVITLSHTLIGGNQSHHATSDEVIGVMGLDLTLTYFYRLLTMSYSQCMQDKYRCFVVDNNGYFVVHQDFFNGLSKVSDVHITQLEPSIAQDLIYKRVMVLKDCIDMQGIERQHYYEVAINNSRGVVDNIKSKDDCTKYQLLSIPLTNAFLGIVEISADCKQTACYCTKNHQCQSTSVMQCKCPCTSSVSTIYDFCDGAFTLTSNHSPPCPPPVEGELDIQLSSTTGAGKDKMRRDTGIPSCFDPQCESRDSYNDCFGIISCAWCNADISGNDLESPYCTTANQFIDDLCAYNHPTSKPITEPPPLPSDMSKREGGGLSGGAIAGIVIGVLLAVVIIGLITRRFIRKENERRSERRRNNQERSTSVDPEYTPVPSAPPPPNAPPPSNPYINVPMTSIMTLSRDQLYPTNSVTFASVDDVSVPAANVPTDDDLNIHDDIGANSDGDSLNVHANNRTVDNGNNESNDVVENGSGTSDVDQQPPPSVISQSSNSEAPADGDLQRESQA</sequence>
<feature type="transmembrane region" description="Helical" evidence="2">
    <location>
        <begin position="811"/>
        <end position="834"/>
    </location>
</feature>
<feature type="region of interest" description="Disordered" evidence="1">
    <location>
        <begin position="843"/>
        <end position="882"/>
    </location>
</feature>
<keyword evidence="2" id="KW-0812">Transmembrane</keyword>
<dbReference type="InterPro" id="IPR051173">
    <property type="entry name" value="Ca_channel_alpha-2/delta"/>
</dbReference>
<feature type="compositionally biased region" description="Polar residues" evidence="1">
    <location>
        <begin position="936"/>
        <end position="970"/>
    </location>
</feature>
<feature type="compositionally biased region" description="Pro residues" evidence="1">
    <location>
        <begin position="867"/>
        <end position="880"/>
    </location>
</feature>
<reference evidence="5" key="1">
    <citation type="submission" date="2025-08" db="UniProtKB">
        <authorList>
            <consortium name="RefSeq"/>
        </authorList>
    </citation>
    <scope>IDENTIFICATION</scope>
    <source>
        <tissue evidence="5">Testes</tissue>
    </source>
</reference>
<dbReference type="PROSITE" id="PS50234">
    <property type="entry name" value="VWFA"/>
    <property type="match status" value="1"/>
</dbReference>